<evidence type="ECO:0000313" key="4">
    <source>
        <dbReference type="Proteomes" id="UP001327957"/>
    </source>
</evidence>
<accession>A0AAV9SS69</accession>
<reference evidence="3 4" key="1">
    <citation type="submission" date="2023-04" db="EMBL/GenBank/DDBJ databases">
        <title>Colletotrichum tabacum stain YC1 causing leaf anthracnose on Nicotiana tabacum(L.) cv.</title>
        <authorList>
            <person name="Ji Z."/>
            <person name="Wang M."/>
            <person name="Zhang J."/>
            <person name="Wang N."/>
            <person name="Zhou Z."/>
        </authorList>
    </citation>
    <scope>NUCLEOTIDE SEQUENCE [LARGE SCALE GENOMIC DNA]</scope>
    <source>
        <strain evidence="3 4">YC1</strain>
    </source>
</reference>
<keyword evidence="4" id="KW-1185">Reference proteome</keyword>
<name>A0AAV9SS69_9PEZI</name>
<dbReference type="InterPro" id="IPR055560">
    <property type="entry name" value="DUF7136"/>
</dbReference>
<dbReference type="Pfam" id="PF23584">
    <property type="entry name" value="DUF7136"/>
    <property type="match status" value="1"/>
</dbReference>
<feature type="chain" id="PRO_5043474403" description="DUF7136 domain-containing protein" evidence="1">
    <location>
        <begin position="21"/>
        <end position="253"/>
    </location>
</feature>
<dbReference type="EMBL" id="JASAOK010000056">
    <property type="protein sequence ID" value="KAK6206268.1"/>
    <property type="molecule type" value="Genomic_DNA"/>
</dbReference>
<gene>
    <name evidence="3" type="ORF">QIS74_13687</name>
</gene>
<comment type="caution">
    <text evidence="3">The sequence shown here is derived from an EMBL/GenBank/DDBJ whole genome shotgun (WGS) entry which is preliminary data.</text>
</comment>
<dbReference type="AlphaFoldDB" id="A0AAV9SS69"/>
<feature type="domain" description="DUF7136" evidence="2">
    <location>
        <begin position="28"/>
        <end position="246"/>
    </location>
</feature>
<keyword evidence="1" id="KW-0732">Signal</keyword>
<feature type="signal peptide" evidence="1">
    <location>
        <begin position="1"/>
        <end position="20"/>
    </location>
</feature>
<evidence type="ECO:0000256" key="1">
    <source>
        <dbReference type="SAM" id="SignalP"/>
    </source>
</evidence>
<sequence>MRSLLIFLAVFLSISVTVSGQDQNRKLPADLQVNLLFPRANGTYAPTQWFPVIFDITNLDAVWPLDVYVDIEIYSMSWRINNTGSSSWQDVAPRINKALLAEAFNSTTPGQHFFHTPLVNMTNGTTDQYAIRWALSLEPRCFHNESVDEKGWSNRPEIGGSRVVMFSTAPGAQVPDIESAVDACPESDQENSVAVRITDVKYPNGLLDEDGQKQTCPVFDASIEPEQCASKSLASELATNISTKVNYLVQRCW</sequence>
<dbReference type="Proteomes" id="UP001327957">
    <property type="component" value="Unassembled WGS sequence"/>
</dbReference>
<organism evidence="3 4">
    <name type="scientific">Colletotrichum tabaci</name>
    <dbReference type="NCBI Taxonomy" id="1209068"/>
    <lineage>
        <taxon>Eukaryota</taxon>
        <taxon>Fungi</taxon>
        <taxon>Dikarya</taxon>
        <taxon>Ascomycota</taxon>
        <taxon>Pezizomycotina</taxon>
        <taxon>Sordariomycetes</taxon>
        <taxon>Hypocreomycetidae</taxon>
        <taxon>Glomerellales</taxon>
        <taxon>Glomerellaceae</taxon>
        <taxon>Colletotrichum</taxon>
        <taxon>Colletotrichum destructivum species complex</taxon>
    </lineage>
</organism>
<evidence type="ECO:0000313" key="3">
    <source>
        <dbReference type="EMBL" id="KAK6206268.1"/>
    </source>
</evidence>
<proteinExistence type="predicted"/>
<protein>
    <recommendedName>
        <fullName evidence="2">DUF7136 domain-containing protein</fullName>
    </recommendedName>
</protein>
<evidence type="ECO:0000259" key="2">
    <source>
        <dbReference type="Pfam" id="PF23584"/>
    </source>
</evidence>